<reference evidence="2 3" key="1">
    <citation type="journal article" date="2019" name="Front. Genet.">
        <title>Whole-Genome Sequencing of the Opportunistic Yeast Pathogen Candida inconspicua Uncovers Its Hybrid Origin.</title>
        <authorList>
            <person name="Mixao V."/>
            <person name="Hansen A.P."/>
            <person name="Saus E."/>
            <person name="Boekhout T."/>
            <person name="Lass-Florl C."/>
            <person name="Gabaldon T."/>
        </authorList>
    </citation>
    <scope>NUCLEOTIDE SEQUENCE [LARGE SCALE GENOMIC DNA]</scope>
    <source>
        <strain evidence="2 3">CBS 180</strain>
    </source>
</reference>
<accession>A0A4T0X4X4</accession>
<dbReference type="PROSITE" id="PS50174">
    <property type="entry name" value="G_PATCH"/>
    <property type="match status" value="1"/>
</dbReference>
<dbReference type="EMBL" id="SELW01000142">
    <property type="protein sequence ID" value="TID30469.1"/>
    <property type="molecule type" value="Genomic_DNA"/>
</dbReference>
<dbReference type="OrthoDB" id="4822at2759"/>
<sequence length="639" mass="74041">MSQDALKKYGKGASLLLKMGYIPGKGLGENGRGIVEPIMPTILKRGEGIKVEESKKMMSRVVDEWTDSSDDESMHVEESGLKSVEFNQSDTFKSEYEIPELYEIVRDLLRLKIDVPNEIINKAEDTSAKQDLSLRTVLFKLLKSINSDQPKLKYLDSEINQLSQKKQLYTVDIEVMENFRKIVEVEKDLDVDKVINIPGVRDIDLELRDDLVELAMLKVQEFWQSAVDACNFEDIVSLGELLDKAAAYLSLQELSSTELIKIRSSRSSLKNKTLLSLNIVGTVILKPLLLKLNFFYQNWNVFNVNLGIGVFEEVRDSEIFSDTLFDLIIVKAIVIPKLYDSLLEVSVFDEVEWLVPWLELLPLYFDQLVESIIEHYLQALPESAVSGEELLKLPLFYWLEISQNTKLNEKARKELFSYMVKDFRRQIKKIRHDGCGFLDTEETKVMKDFIWLFKELALYEFEDAIYNEIMLPLHIKYLELYEDGLDYEDFLLYVIQVLTYVGLLSDNDHFIRIQESVRECCEHLNSVKNNSLRIKKGKKDFTDLMRLRNQYVESIDKLTWKKPSASKKTVFVKPSIKDTVFQKCQENGIAVIPGKIKDGKQMYHIENKGIKFEVYFDQKVMFANYNGLKDEPIGLDELL</sequence>
<dbReference type="GO" id="GO:0003676">
    <property type="term" value="F:nucleic acid binding"/>
    <property type="evidence" value="ECO:0007669"/>
    <property type="project" value="InterPro"/>
</dbReference>
<evidence type="ECO:0000313" key="3">
    <source>
        <dbReference type="Proteomes" id="UP000307173"/>
    </source>
</evidence>
<dbReference type="Pfam" id="PF01585">
    <property type="entry name" value="G-patch"/>
    <property type="match status" value="1"/>
</dbReference>
<organism evidence="2 3">
    <name type="scientific">Pichia inconspicua</name>
    <dbReference type="NCBI Taxonomy" id="52247"/>
    <lineage>
        <taxon>Eukaryota</taxon>
        <taxon>Fungi</taxon>
        <taxon>Dikarya</taxon>
        <taxon>Ascomycota</taxon>
        <taxon>Saccharomycotina</taxon>
        <taxon>Pichiomycetes</taxon>
        <taxon>Pichiales</taxon>
        <taxon>Pichiaceae</taxon>
        <taxon>Pichia</taxon>
    </lineage>
</organism>
<evidence type="ECO:0000313" key="2">
    <source>
        <dbReference type="EMBL" id="TID30469.1"/>
    </source>
</evidence>
<dbReference type="STRING" id="52247.A0A4T0X4X4"/>
<dbReference type="PANTHER" id="PTHR23329">
    <property type="entry name" value="TUFTELIN-INTERACTING PROTEIN 11-RELATED"/>
    <property type="match status" value="1"/>
</dbReference>
<dbReference type="AlphaFoldDB" id="A0A4T0X4X4"/>
<dbReference type="InterPro" id="IPR000467">
    <property type="entry name" value="G_patch_dom"/>
</dbReference>
<gene>
    <name evidence="2" type="ORF">CANINC_000980</name>
</gene>
<dbReference type="GO" id="GO:0071008">
    <property type="term" value="C:U2-type post-mRNA release spliceosomal complex"/>
    <property type="evidence" value="ECO:0007669"/>
    <property type="project" value="TreeGrafter"/>
</dbReference>
<protein>
    <recommendedName>
        <fullName evidence="1">G-patch domain-containing protein</fullName>
    </recommendedName>
</protein>
<name>A0A4T0X4X4_9ASCO</name>
<evidence type="ECO:0000259" key="1">
    <source>
        <dbReference type="PROSITE" id="PS50174"/>
    </source>
</evidence>
<dbReference type="Proteomes" id="UP000307173">
    <property type="component" value="Unassembled WGS sequence"/>
</dbReference>
<dbReference type="GO" id="GO:0000390">
    <property type="term" value="P:spliceosomal complex disassembly"/>
    <property type="evidence" value="ECO:0007669"/>
    <property type="project" value="InterPro"/>
</dbReference>
<dbReference type="InterPro" id="IPR045211">
    <property type="entry name" value="TFP11/STIP/Ntr1"/>
</dbReference>
<comment type="caution">
    <text evidence="2">The sequence shown here is derived from an EMBL/GenBank/DDBJ whole genome shotgun (WGS) entry which is preliminary data.</text>
</comment>
<feature type="domain" description="G-patch" evidence="1">
    <location>
        <begin position="8"/>
        <end position="54"/>
    </location>
</feature>
<dbReference type="SMART" id="SM00443">
    <property type="entry name" value="G_patch"/>
    <property type="match status" value="1"/>
</dbReference>
<keyword evidence="3" id="KW-1185">Reference proteome</keyword>
<proteinExistence type="predicted"/>
<dbReference type="PANTHER" id="PTHR23329:SF1">
    <property type="entry name" value="TUFTELIN-INTERACTING PROTEIN 11"/>
    <property type="match status" value="1"/>
</dbReference>